<reference evidence="1" key="1">
    <citation type="submission" date="2009-04" db="EMBL/GenBank/DDBJ databases">
        <authorList>
            <person name="Weinstock G."/>
            <person name="Sodergren E."/>
            <person name="Clifton S."/>
            <person name="Fulton L."/>
            <person name="Fulton B."/>
            <person name="Courtney L."/>
            <person name="Fronick C."/>
            <person name="Harrison M."/>
            <person name="Strong C."/>
            <person name="Farmer C."/>
            <person name="Delahaunty K."/>
            <person name="Markovic C."/>
            <person name="Hall O."/>
            <person name="Minx P."/>
            <person name="Tomlinson C."/>
            <person name="Mitreva M."/>
            <person name="Nelson J."/>
            <person name="Hou S."/>
            <person name="Wollam A."/>
            <person name="Pepin K.H."/>
            <person name="Johnson M."/>
            <person name="Bhonagiri V."/>
            <person name="Nash W.E."/>
            <person name="Warren W."/>
            <person name="Chinwalla A."/>
            <person name="Mardis E.R."/>
            <person name="Wilson R.K."/>
        </authorList>
    </citation>
    <scope>NUCLEOTIDE SEQUENCE [LARGE SCALE GENOMIC DNA]</scope>
    <source>
        <strain evidence="1">ATCC 51147</strain>
    </source>
</reference>
<evidence type="ECO:0000313" key="1">
    <source>
        <dbReference type="EMBL" id="EEP68168.1"/>
    </source>
</evidence>
<dbReference type="HOGENOM" id="CLU_2633376_0_0_4"/>
<dbReference type="Proteomes" id="UP000003009">
    <property type="component" value="Unassembled WGS sequence"/>
</dbReference>
<proteinExistence type="predicted"/>
<gene>
    <name evidence="1" type="ORF">GCWU000324_02420</name>
</gene>
<comment type="caution">
    <text evidence="1">The sequence shown here is derived from an EMBL/GenBank/DDBJ whole genome shotgun (WGS) entry which is preliminary data.</text>
</comment>
<organism evidence="1 2">
    <name type="scientific">Kingella oralis ATCC 51147</name>
    <dbReference type="NCBI Taxonomy" id="629741"/>
    <lineage>
        <taxon>Bacteria</taxon>
        <taxon>Pseudomonadati</taxon>
        <taxon>Pseudomonadota</taxon>
        <taxon>Betaproteobacteria</taxon>
        <taxon>Neisseriales</taxon>
        <taxon>Neisseriaceae</taxon>
        <taxon>Kingella</taxon>
    </lineage>
</organism>
<dbReference type="AlphaFoldDB" id="C4GK46"/>
<sequence length="77" mass="9002">MWFWQPENPKRQSNQTHFRAVAKPKCQTPLQNNHSGVFLRASVLASLGRLPWLARVQCVGRALMPDKFWLFICIQHN</sequence>
<evidence type="ECO:0000313" key="2">
    <source>
        <dbReference type="Proteomes" id="UP000003009"/>
    </source>
</evidence>
<accession>C4GK46</accession>
<dbReference type="EMBL" id="ACJW02000003">
    <property type="protein sequence ID" value="EEP68168.1"/>
    <property type="molecule type" value="Genomic_DNA"/>
</dbReference>
<dbReference type="STRING" id="629741.GCWU000324_02420"/>
<name>C4GK46_9NEIS</name>
<keyword evidence="2" id="KW-1185">Reference proteome</keyword>
<protein>
    <submittedName>
        <fullName evidence="1">Uncharacterized protein</fullName>
    </submittedName>
</protein>